<comment type="caution">
    <text evidence="3">The sequence shown here is derived from an EMBL/GenBank/DDBJ whole genome shotgun (WGS) entry which is preliminary data.</text>
</comment>
<evidence type="ECO:0000256" key="1">
    <source>
        <dbReference type="ARBA" id="ARBA00022490"/>
    </source>
</evidence>
<accession>A0A9P4R5A5</accession>
<gene>
    <name evidence="3" type="ORF">EJ04DRAFT_484181</name>
</gene>
<dbReference type="AlphaFoldDB" id="A0A9P4R5A5"/>
<dbReference type="InterPro" id="IPR050756">
    <property type="entry name" value="CSN3"/>
</dbReference>
<feature type="domain" description="COP9 signalosome complex subunit 3 N-terminal helical repeats" evidence="2">
    <location>
        <begin position="42"/>
        <end position="296"/>
    </location>
</feature>
<dbReference type="OrthoDB" id="29061at2759"/>
<proteinExistence type="predicted"/>
<dbReference type="SUPFAM" id="SSF46785">
    <property type="entry name" value="Winged helix' DNA-binding domain"/>
    <property type="match status" value="1"/>
</dbReference>
<evidence type="ECO:0000259" key="2">
    <source>
        <dbReference type="Pfam" id="PF22788"/>
    </source>
</evidence>
<evidence type="ECO:0000313" key="3">
    <source>
        <dbReference type="EMBL" id="KAF2739397.1"/>
    </source>
</evidence>
<reference evidence="3" key="1">
    <citation type="journal article" date="2020" name="Stud. Mycol.">
        <title>101 Dothideomycetes genomes: a test case for predicting lifestyles and emergence of pathogens.</title>
        <authorList>
            <person name="Haridas S."/>
            <person name="Albert R."/>
            <person name="Binder M."/>
            <person name="Bloem J."/>
            <person name="Labutti K."/>
            <person name="Salamov A."/>
            <person name="Andreopoulos B."/>
            <person name="Baker S."/>
            <person name="Barry K."/>
            <person name="Bills G."/>
            <person name="Bluhm B."/>
            <person name="Cannon C."/>
            <person name="Castanera R."/>
            <person name="Culley D."/>
            <person name="Daum C."/>
            <person name="Ezra D."/>
            <person name="Gonzalez J."/>
            <person name="Henrissat B."/>
            <person name="Kuo A."/>
            <person name="Liang C."/>
            <person name="Lipzen A."/>
            <person name="Lutzoni F."/>
            <person name="Magnuson J."/>
            <person name="Mondo S."/>
            <person name="Nolan M."/>
            <person name="Ohm R."/>
            <person name="Pangilinan J."/>
            <person name="Park H.-J."/>
            <person name="Ramirez L."/>
            <person name="Alfaro M."/>
            <person name="Sun H."/>
            <person name="Tritt A."/>
            <person name="Yoshinaga Y."/>
            <person name="Zwiers L.-H."/>
            <person name="Turgeon B."/>
            <person name="Goodwin S."/>
            <person name="Spatafora J."/>
            <person name="Crous P."/>
            <person name="Grigoriev I."/>
        </authorList>
    </citation>
    <scope>NUCLEOTIDE SEQUENCE</scope>
    <source>
        <strain evidence="3">CBS 125425</strain>
    </source>
</reference>
<keyword evidence="1" id="KW-0963">Cytoplasm</keyword>
<protein>
    <recommendedName>
        <fullName evidence="2">COP9 signalosome complex subunit 3 N-terminal helical repeats domain-containing protein</fullName>
    </recommendedName>
</protein>
<dbReference type="PANTHER" id="PTHR10758:SF1">
    <property type="entry name" value="COP9 SIGNALOSOME COMPLEX SUBUNIT 3"/>
    <property type="match status" value="1"/>
</dbReference>
<dbReference type="GO" id="GO:0006511">
    <property type="term" value="P:ubiquitin-dependent protein catabolic process"/>
    <property type="evidence" value="ECO:0007669"/>
    <property type="project" value="TreeGrafter"/>
</dbReference>
<organism evidence="3 4">
    <name type="scientific">Polyplosphaeria fusca</name>
    <dbReference type="NCBI Taxonomy" id="682080"/>
    <lineage>
        <taxon>Eukaryota</taxon>
        <taxon>Fungi</taxon>
        <taxon>Dikarya</taxon>
        <taxon>Ascomycota</taxon>
        <taxon>Pezizomycotina</taxon>
        <taxon>Dothideomycetes</taxon>
        <taxon>Pleosporomycetidae</taxon>
        <taxon>Pleosporales</taxon>
        <taxon>Tetraplosphaeriaceae</taxon>
        <taxon>Polyplosphaeria</taxon>
    </lineage>
</organism>
<keyword evidence="4" id="KW-1185">Reference proteome</keyword>
<evidence type="ECO:0000313" key="4">
    <source>
        <dbReference type="Proteomes" id="UP000799444"/>
    </source>
</evidence>
<sequence length="503" mass="56103">MSSELLQALWSFQPDSPEVQQKREYDHQARQFRHQVSNISTSHFLKGAETPQDVLEALNPSVNSIAYIFALHARISAAIDNKFNKSLPESVRPGGYLWNKVDNFMNTFDPVQIRYVGTEWRKLMEYLERVARITGSPGVAISPIRSGLLQLDPLSGTLTHTHLYLLRLCVECRSYEAALPILDNYIHSIPGAIPSVILEGQEYSVPAASNTNSGEYIHVRSGHTDKLHIADVQEYYVLGAMAYIGVHQFKKAKQFLEHVLIVPAHSVANGLMLEAYKKWVLLSCLADGSVKSPPRTANGPAMKLIKTASKAYDAVADAFQQLGNFAKLKSQVLAGKDIWAEDGNTGLVNELIEQQERFYISRLSRTYSAIPVSNIASNLEQALDEVTVKLEKLISDGHLNACIERTDKASEVVILRFFLDPTQGPLAKTEVEQQQALMQQTQRTNALAEQVKSADYRLSLSKEFVDHVKRQNKKMAVSGAGDAMDTTWDDGMDVEEDIMADMH</sequence>
<dbReference type="EMBL" id="ML996104">
    <property type="protein sequence ID" value="KAF2739397.1"/>
    <property type="molecule type" value="Genomic_DNA"/>
</dbReference>
<dbReference type="GO" id="GO:0008180">
    <property type="term" value="C:COP9 signalosome"/>
    <property type="evidence" value="ECO:0007669"/>
    <property type="project" value="TreeGrafter"/>
</dbReference>
<name>A0A9P4R5A5_9PLEO</name>
<dbReference type="Proteomes" id="UP000799444">
    <property type="component" value="Unassembled WGS sequence"/>
</dbReference>
<dbReference type="InterPro" id="IPR055089">
    <property type="entry name" value="COP9_N"/>
</dbReference>
<dbReference type="InterPro" id="IPR036390">
    <property type="entry name" value="WH_DNA-bd_sf"/>
</dbReference>
<dbReference type="PANTHER" id="PTHR10758">
    <property type="entry name" value="26S PROTEASOME NON-ATPASE REGULATORY SUBUNIT 3/COP9 SIGNALOSOME COMPLEX SUBUNIT 3"/>
    <property type="match status" value="1"/>
</dbReference>
<dbReference type="Pfam" id="PF22788">
    <property type="entry name" value="COP9_hel_rpt"/>
    <property type="match status" value="1"/>
</dbReference>